<keyword evidence="2" id="KW-0812">Transmembrane</keyword>
<feature type="transmembrane region" description="Helical" evidence="2">
    <location>
        <begin position="980"/>
        <end position="1004"/>
    </location>
</feature>
<evidence type="ECO:0000256" key="3">
    <source>
        <dbReference type="SAM" id="SignalP"/>
    </source>
</evidence>
<dbReference type="Proteomes" id="UP001159428">
    <property type="component" value="Unassembled WGS sequence"/>
</dbReference>
<proteinExistence type="predicted"/>
<name>A0AAU9X9A4_9CNID</name>
<evidence type="ECO:0000256" key="2">
    <source>
        <dbReference type="SAM" id="Phobius"/>
    </source>
</evidence>
<organism evidence="4 5">
    <name type="scientific">Pocillopora meandrina</name>
    <dbReference type="NCBI Taxonomy" id="46732"/>
    <lineage>
        <taxon>Eukaryota</taxon>
        <taxon>Metazoa</taxon>
        <taxon>Cnidaria</taxon>
        <taxon>Anthozoa</taxon>
        <taxon>Hexacorallia</taxon>
        <taxon>Scleractinia</taxon>
        <taxon>Astrocoeniina</taxon>
        <taxon>Pocilloporidae</taxon>
        <taxon>Pocillopora</taxon>
    </lineage>
</organism>
<feature type="transmembrane region" description="Helical" evidence="2">
    <location>
        <begin position="788"/>
        <end position="806"/>
    </location>
</feature>
<feature type="transmembrane region" description="Helical" evidence="2">
    <location>
        <begin position="548"/>
        <end position="571"/>
    </location>
</feature>
<keyword evidence="2" id="KW-0472">Membrane</keyword>
<reference evidence="4 5" key="1">
    <citation type="submission" date="2022-05" db="EMBL/GenBank/DDBJ databases">
        <authorList>
            <consortium name="Genoscope - CEA"/>
            <person name="William W."/>
        </authorList>
    </citation>
    <scope>NUCLEOTIDE SEQUENCE [LARGE SCALE GENOMIC DNA]</scope>
</reference>
<accession>A0AAU9X9A4</accession>
<feature type="transmembrane region" description="Helical" evidence="2">
    <location>
        <begin position="698"/>
        <end position="718"/>
    </location>
</feature>
<dbReference type="EMBL" id="CALNXJ010000034">
    <property type="protein sequence ID" value="CAH3140876.1"/>
    <property type="molecule type" value="Genomic_DNA"/>
</dbReference>
<feature type="transmembrane region" description="Helical" evidence="2">
    <location>
        <begin position="952"/>
        <end position="974"/>
    </location>
</feature>
<feature type="region of interest" description="Disordered" evidence="1">
    <location>
        <begin position="250"/>
        <end position="273"/>
    </location>
</feature>
<sequence length="1089" mass="123385">MAIKFIAPFSVLLFFPSSCQAKPENFSEAQCKVLPVGQETAPQFCVQASERGVRIVYLDLKFRNDSYRPSESENEFLPNRWVWANLISEPMLSLSYDYDILSVGLLKYQTRSMDVLLEDHPSGCLANFNSSYQNKVVGRALLNMTQLNSGELPDRNVVCVAMIEDYFNDFLWSFFDGNVRFQCCRMSKEETTESASIQCELDVHVSGWFKAFNGTLNLLTLLMMLYCPAFLLFLPDSIFNLQEECKKEERHENDNYHRQSSPQRSRYGSTDEASVNVNAENSDSVPLVTLTIPTQSQEGYSQSLLYLDEPNPITFSYFLRNYTKERTELFSFHSKFAFLWYCVIPIFVYLILGLNYIVEGKFMREVHKRPKAYLLGPLFSYLFDFQGFLGWITALAPLILILFSSPKDFLITVRGDIRQVVCPVCKENTVSVGEDMLRHLGTLAVKSYEVASYLINLHQKALAGSTKFFTLCAIEKMGQPWKRAKTPPIALWVLFWDVVLVIVVGVIFGGVCLCLLLLGSISLIILCSPWFSLILVCFRKLRQVSKEWIIIVGFHLLLTAILTGGCLIGGLSCRCITRMFGLVTLGLVLNASVVGPFLALSIVALTNIYLCYYNLQMRYRDVKEMISEKWQTLDEKREHGAVPEDLFWRICGGTSNSKNAVPPVRGEVNRMLGKMAIILIFLFLVFCSVFLVTDASSISAVSSTIAVFLSGAIPSLFFKGLTNENRFTGETKARMIREIEEAVTEYQENTTVELERRGLTETFLKTETSSVLVCTYLPKMKTNKQWEFYKCSHCVTIEIVVTHFVAVEGLLMPNLFQLPLNYIVESKFMKEVHKKPTASLVGPLFSYLFDFQGFLARLMALAPLILILLSSPKDFLITVREDVRQVICTVRKENTVSVGEDMLQHLRKLTVNSYKLASCLINFHQKALAKSIKFFTSYAIKKMGPPWKRAKTPFIALWVLFWDVVLVIVVGVILEGVCLCILLLGLVLLIYWYSPWFSLMLVLFNKYRHCLTPMFIGVQIFLVGFQLLLMAILTDGCLVGGLSCRCITHMCGLVTLGLVLNASIAGPFVALSIVALTNIYLCYYNLQLC</sequence>
<evidence type="ECO:0000256" key="1">
    <source>
        <dbReference type="SAM" id="MobiDB-lite"/>
    </source>
</evidence>
<feature type="transmembrane region" description="Helical" evidence="2">
    <location>
        <begin position="675"/>
        <end position="692"/>
    </location>
</feature>
<feature type="transmembrane region" description="Helical" evidence="2">
    <location>
        <begin position="851"/>
        <end position="870"/>
    </location>
</feature>
<comment type="caution">
    <text evidence="4">The sequence shown here is derived from an EMBL/GenBank/DDBJ whole genome shotgun (WGS) entry which is preliminary data.</text>
</comment>
<feature type="signal peptide" evidence="3">
    <location>
        <begin position="1"/>
        <end position="21"/>
    </location>
</feature>
<dbReference type="AlphaFoldDB" id="A0AAU9X9A4"/>
<keyword evidence="5" id="KW-1185">Reference proteome</keyword>
<feature type="transmembrane region" description="Helical" evidence="2">
    <location>
        <begin position="336"/>
        <end position="358"/>
    </location>
</feature>
<feature type="transmembrane region" description="Helical" evidence="2">
    <location>
        <begin position="1011"/>
        <end position="1033"/>
    </location>
</feature>
<feature type="transmembrane region" description="Helical" evidence="2">
    <location>
        <begin position="216"/>
        <end position="234"/>
    </location>
</feature>
<protein>
    <submittedName>
        <fullName evidence="4">Uncharacterized protein</fullName>
    </submittedName>
</protein>
<gene>
    <name evidence="4" type="ORF">PMEA_00019461</name>
</gene>
<feature type="transmembrane region" description="Helical" evidence="2">
    <location>
        <begin position="1064"/>
        <end position="1086"/>
    </location>
</feature>
<keyword evidence="2" id="KW-1133">Transmembrane helix</keyword>
<evidence type="ECO:0000313" key="4">
    <source>
        <dbReference type="EMBL" id="CAH3140876.1"/>
    </source>
</evidence>
<feature type="transmembrane region" description="Helical" evidence="2">
    <location>
        <begin position="591"/>
        <end position="615"/>
    </location>
</feature>
<feature type="chain" id="PRO_5043740101" evidence="3">
    <location>
        <begin position="22"/>
        <end position="1089"/>
    </location>
</feature>
<evidence type="ECO:0000313" key="5">
    <source>
        <dbReference type="Proteomes" id="UP001159428"/>
    </source>
</evidence>
<feature type="transmembrane region" description="Helical" evidence="2">
    <location>
        <begin position="515"/>
        <end position="536"/>
    </location>
</feature>
<feature type="transmembrane region" description="Helical" evidence="2">
    <location>
        <begin position="378"/>
        <end position="403"/>
    </location>
</feature>
<feature type="compositionally biased region" description="Polar residues" evidence="1">
    <location>
        <begin position="258"/>
        <end position="273"/>
    </location>
</feature>
<keyword evidence="3" id="KW-0732">Signal</keyword>
<feature type="transmembrane region" description="Helical" evidence="2">
    <location>
        <begin position="489"/>
        <end position="509"/>
    </location>
</feature>